<dbReference type="AlphaFoldDB" id="A0AAD5SA69"/>
<reference evidence="2" key="1">
    <citation type="submission" date="2020-05" db="EMBL/GenBank/DDBJ databases">
        <title>Phylogenomic resolution of chytrid fungi.</title>
        <authorList>
            <person name="Stajich J.E."/>
            <person name="Amses K."/>
            <person name="Simmons R."/>
            <person name="Seto K."/>
            <person name="Myers J."/>
            <person name="Bonds A."/>
            <person name="Quandt C.A."/>
            <person name="Barry K."/>
            <person name="Liu P."/>
            <person name="Grigoriev I."/>
            <person name="Longcore J.E."/>
            <person name="James T.Y."/>
        </authorList>
    </citation>
    <scope>NUCLEOTIDE SEQUENCE</scope>
    <source>
        <strain evidence="2">JEL0318</strain>
    </source>
</reference>
<feature type="region of interest" description="Disordered" evidence="1">
    <location>
        <begin position="33"/>
        <end position="52"/>
    </location>
</feature>
<feature type="compositionally biased region" description="Polar residues" evidence="1">
    <location>
        <begin position="577"/>
        <end position="586"/>
    </location>
</feature>
<organism evidence="2 3">
    <name type="scientific">Rhizophlyctis rosea</name>
    <dbReference type="NCBI Taxonomy" id="64517"/>
    <lineage>
        <taxon>Eukaryota</taxon>
        <taxon>Fungi</taxon>
        <taxon>Fungi incertae sedis</taxon>
        <taxon>Chytridiomycota</taxon>
        <taxon>Chytridiomycota incertae sedis</taxon>
        <taxon>Chytridiomycetes</taxon>
        <taxon>Rhizophlyctidales</taxon>
        <taxon>Rhizophlyctidaceae</taxon>
        <taxon>Rhizophlyctis</taxon>
    </lineage>
</organism>
<comment type="caution">
    <text evidence="2">The sequence shown here is derived from an EMBL/GenBank/DDBJ whole genome shotgun (WGS) entry which is preliminary data.</text>
</comment>
<gene>
    <name evidence="2" type="ORF">HK097_008642</name>
</gene>
<evidence type="ECO:0000313" key="2">
    <source>
        <dbReference type="EMBL" id="KAJ3050389.1"/>
    </source>
</evidence>
<accession>A0AAD5SA69</accession>
<feature type="region of interest" description="Disordered" evidence="1">
    <location>
        <begin position="65"/>
        <end position="87"/>
    </location>
</feature>
<feature type="region of interest" description="Disordered" evidence="1">
    <location>
        <begin position="577"/>
        <end position="644"/>
    </location>
</feature>
<feature type="compositionally biased region" description="Pro residues" evidence="1">
    <location>
        <begin position="628"/>
        <end position="638"/>
    </location>
</feature>
<evidence type="ECO:0000256" key="1">
    <source>
        <dbReference type="SAM" id="MobiDB-lite"/>
    </source>
</evidence>
<dbReference type="EMBL" id="JADGJD010000519">
    <property type="protein sequence ID" value="KAJ3050389.1"/>
    <property type="molecule type" value="Genomic_DNA"/>
</dbReference>
<feature type="compositionally biased region" description="Basic residues" evidence="1">
    <location>
        <begin position="589"/>
        <end position="598"/>
    </location>
</feature>
<dbReference type="Proteomes" id="UP001212841">
    <property type="component" value="Unassembled WGS sequence"/>
</dbReference>
<protein>
    <submittedName>
        <fullName evidence="2">Uncharacterized protein</fullName>
    </submittedName>
</protein>
<sequence length="736" mass="84440">MGAKKLAKDQARFAAKDANRAAKAAAEAARIAEEAEEEAGREAEAARRAEHVQRLEDGKREVELRLREETEARRQAEMRAEEEREERRQVELLLEEEKGRSAEEKRELLEKLKGTEEAARLKMEEEKLEELMEDSEVDKRRLRDVIYRLRNKKRELDERMDLLEVECTKLRKQLQAALRSITRWYPYLNPDQLGTFLASIRHETIDIVACTKKNRKMIEDGEKYGYTHQRVARWIQEGTLRVVDESMHTQIRLKGEPEDSDPVLAVYNANGIPDAPFPIISPEDQRFICNAYHLITKMRRNLAKLRSTSMKGGTMYGYGIRAGFVRGVRFDRYAFEPKHLRREEVWELVIKMERDLALILANIGRSYFPWTWEKNIQLQMDLDTQGLGDGVPGVGGNLIITRDYQNTVHTDEDRAPAWGMWCLKDLVYTGDKERTPEQLALLLDGVPYLVSPEIGIAVKLYHGAVLNWDAGRIKHATSETIFKRGFKGQFGVFGAAMQWADALVRRADSRRRILLANEDRDDTMDKLWMYSLKKKQAEAKGKVKGKVVAEGPTMETFLAKEFEGENPWKEFPKTLDISSSKRTASPHSHPAKKARSSKQKAQEPELQLRRSTRGKGMEAMDLDSESPQPQPQPQPQAQPQPKTLPKGWAYVLEPQPQPQQALTSTSTEFFGQRKVAMKAMEEIKGKKMMAVMLFDMLELKPETEAMWKSLSEVASRYRNGGRRYAATSPNPNIVPK</sequence>
<keyword evidence="3" id="KW-1185">Reference proteome</keyword>
<evidence type="ECO:0000313" key="3">
    <source>
        <dbReference type="Proteomes" id="UP001212841"/>
    </source>
</evidence>
<name>A0AAD5SA69_9FUNG</name>
<proteinExistence type="predicted"/>